<organism evidence="3 4">
    <name type="scientific">Trapa natans</name>
    <name type="common">Water chestnut</name>
    <dbReference type="NCBI Taxonomy" id="22666"/>
    <lineage>
        <taxon>Eukaryota</taxon>
        <taxon>Viridiplantae</taxon>
        <taxon>Streptophyta</taxon>
        <taxon>Embryophyta</taxon>
        <taxon>Tracheophyta</taxon>
        <taxon>Spermatophyta</taxon>
        <taxon>Magnoliopsida</taxon>
        <taxon>eudicotyledons</taxon>
        <taxon>Gunneridae</taxon>
        <taxon>Pentapetalae</taxon>
        <taxon>rosids</taxon>
        <taxon>malvids</taxon>
        <taxon>Myrtales</taxon>
        <taxon>Lythraceae</taxon>
        <taxon>Trapa</taxon>
    </lineage>
</organism>
<dbReference type="GO" id="GO:0016567">
    <property type="term" value="P:protein ubiquitination"/>
    <property type="evidence" value="ECO:0007669"/>
    <property type="project" value="TreeGrafter"/>
</dbReference>
<dbReference type="AlphaFoldDB" id="A0AAN7KCM1"/>
<comment type="similarity">
    <text evidence="1">Belongs to the 4-toluene sulfonate uptake permease (TSUP) (TC 2.A.102) family.</text>
</comment>
<sequence>MMYCASLSVVELYLLKRFPIPYALYLMTVSIMAGFWGQFFVRKLITILKRASLIVFILSGVIFVSALTMGMTDIVKSIVMMENHEFMGFLSFSSK</sequence>
<keyword evidence="2" id="KW-1133">Transmembrane helix</keyword>
<evidence type="ECO:0000256" key="1">
    <source>
        <dbReference type="ARBA" id="ARBA00009142"/>
    </source>
</evidence>
<protein>
    <submittedName>
        <fullName evidence="3">Uncharacterized protein</fullName>
    </submittedName>
</protein>
<dbReference type="PANTHER" id="PTHR14255:SF5">
    <property type="entry name" value="SULFITE EXPORTER TAUE_SAFE FAMILY PROTEIN 4"/>
    <property type="match status" value="1"/>
</dbReference>
<dbReference type="Proteomes" id="UP001346149">
    <property type="component" value="Unassembled WGS sequence"/>
</dbReference>
<evidence type="ECO:0000313" key="4">
    <source>
        <dbReference type="Proteomes" id="UP001346149"/>
    </source>
</evidence>
<gene>
    <name evidence="3" type="ORF">SAY86_008277</name>
</gene>
<feature type="transmembrane region" description="Helical" evidence="2">
    <location>
        <begin position="53"/>
        <end position="71"/>
    </location>
</feature>
<evidence type="ECO:0000313" key="3">
    <source>
        <dbReference type="EMBL" id="KAK4762509.1"/>
    </source>
</evidence>
<dbReference type="GO" id="GO:0031464">
    <property type="term" value="C:Cul4A-RING E3 ubiquitin ligase complex"/>
    <property type="evidence" value="ECO:0007669"/>
    <property type="project" value="TreeGrafter"/>
</dbReference>
<dbReference type="PANTHER" id="PTHR14255">
    <property type="entry name" value="CEREBLON"/>
    <property type="match status" value="1"/>
</dbReference>
<keyword evidence="4" id="KW-1185">Reference proteome</keyword>
<feature type="transmembrane region" description="Helical" evidence="2">
    <location>
        <begin position="20"/>
        <end position="41"/>
    </location>
</feature>
<reference evidence="3 4" key="1">
    <citation type="journal article" date="2023" name="Hortic Res">
        <title>Pangenome of water caltrop reveals structural variations and asymmetric subgenome divergence after allopolyploidization.</title>
        <authorList>
            <person name="Zhang X."/>
            <person name="Chen Y."/>
            <person name="Wang L."/>
            <person name="Yuan Y."/>
            <person name="Fang M."/>
            <person name="Shi L."/>
            <person name="Lu R."/>
            <person name="Comes H.P."/>
            <person name="Ma Y."/>
            <person name="Chen Y."/>
            <person name="Huang G."/>
            <person name="Zhou Y."/>
            <person name="Zheng Z."/>
            <person name="Qiu Y."/>
        </authorList>
    </citation>
    <scope>NUCLEOTIDE SEQUENCE [LARGE SCALE GENOMIC DNA]</scope>
    <source>
        <strain evidence="3">F231</strain>
    </source>
</reference>
<accession>A0AAN7KCM1</accession>
<keyword evidence="2" id="KW-0472">Membrane</keyword>
<dbReference type="EMBL" id="JAXQNO010000024">
    <property type="protein sequence ID" value="KAK4762509.1"/>
    <property type="molecule type" value="Genomic_DNA"/>
</dbReference>
<name>A0AAN7KCM1_TRANT</name>
<keyword evidence="2" id="KW-0812">Transmembrane</keyword>
<evidence type="ECO:0000256" key="2">
    <source>
        <dbReference type="SAM" id="Phobius"/>
    </source>
</evidence>
<comment type="caution">
    <text evidence="3">The sequence shown here is derived from an EMBL/GenBank/DDBJ whole genome shotgun (WGS) entry which is preliminary data.</text>
</comment>
<proteinExistence type="inferred from homology"/>